<keyword evidence="3" id="KW-1185">Reference proteome</keyword>
<dbReference type="Proteomes" id="UP001165542">
    <property type="component" value="Unassembled WGS sequence"/>
</dbReference>
<proteinExistence type="predicted"/>
<dbReference type="NCBIfam" id="NF047767">
    <property type="entry name" value="LBF_2804_fam"/>
    <property type="match status" value="1"/>
</dbReference>
<reference evidence="2" key="1">
    <citation type="submission" date="2021-11" db="EMBL/GenBank/DDBJ databases">
        <title>Halomonas sp., isolated from a coastal aquaculture zone in Dongshan Bay.</title>
        <authorList>
            <person name="Lin W."/>
        </authorList>
    </citation>
    <scope>NUCLEOTIDE SEQUENCE</scope>
    <source>
        <strain evidence="2">Yzlin-01</strain>
    </source>
</reference>
<evidence type="ECO:0000313" key="2">
    <source>
        <dbReference type="EMBL" id="MCS2608899.1"/>
    </source>
</evidence>
<comment type="caution">
    <text evidence="2">The sequence shown here is derived from an EMBL/GenBank/DDBJ whole genome shotgun (WGS) entry which is preliminary data.</text>
</comment>
<gene>
    <name evidence="2" type="ORF">LLY24_06115</name>
</gene>
<evidence type="ECO:0000256" key="1">
    <source>
        <dbReference type="SAM" id="Phobius"/>
    </source>
</evidence>
<dbReference type="EMBL" id="JAJISC010000002">
    <property type="protein sequence ID" value="MCS2608899.1"/>
    <property type="molecule type" value="Genomic_DNA"/>
</dbReference>
<keyword evidence="1" id="KW-1133">Transmembrane helix</keyword>
<sequence length="379" mass="42424">MPLDRPDREYAPAPDLAQRWAHRYIIRWLTRHAPLTAPHARAIVRVKRWAMVWAALAGIVSGTLIGGGEWWMKRIAIDGWSNMSLIEQGPYWIAYFAAAGVVTAVEIGFLYWNSLCGVAKVIRLAGLDCTRERTLTPPLQLTVHGVARVALEYPSAGNAIYGINPHAYLSGWKLTLKALLYRLKISMSSFLLRLVMRRLLGRLALRGVIPLLMGPLYAVWNAWIAARVLGQAHFLAYGPSRVARLNAKLTSLSQRQRWLIVQGIGELMMRTHHPHPNLVLLLSELLGTLPEKPHQVEIDWDDARKRCAMLETSEQSAVLEALSEAVLLSGPIKGARKAFLQRLYAHCQTPLPERELIARQRRWLAGDTAEVMPATVASA</sequence>
<accession>A0ABT2EE09</accession>
<keyword evidence="1" id="KW-0472">Membrane</keyword>
<feature type="transmembrane region" description="Helical" evidence="1">
    <location>
        <begin position="203"/>
        <end position="223"/>
    </location>
</feature>
<protein>
    <submittedName>
        <fullName evidence="2">Uncharacterized protein</fullName>
    </submittedName>
</protein>
<dbReference type="RefSeq" id="WP_259035404.1">
    <property type="nucleotide sequence ID" value="NZ_JAJISC010000002.1"/>
</dbReference>
<keyword evidence="1" id="KW-0812">Transmembrane</keyword>
<evidence type="ECO:0000313" key="3">
    <source>
        <dbReference type="Proteomes" id="UP001165542"/>
    </source>
</evidence>
<feature type="transmembrane region" description="Helical" evidence="1">
    <location>
        <begin position="50"/>
        <end position="72"/>
    </location>
</feature>
<feature type="transmembrane region" description="Helical" evidence="1">
    <location>
        <begin position="92"/>
        <end position="112"/>
    </location>
</feature>
<organism evidence="2 3">
    <name type="scientific">Halomonas dongshanensis</name>
    <dbReference type="NCBI Taxonomy" id="2890835"/>
    <lineage>
        <taxon>Bacteria</taxon>
        <taxon>Pseudomonadati</taxon>
        <taxon>Pseudomonadota</taxon>
        <taxon>Gammaproteobacteria</taxon>
        <taxon>Oceanospirillales</taxon>
        <taxon>Halomonadaceae</taxon>
        <taxon>Halomonas</taxon>
    </lineage>
</organism>
<name>A0ABT2EE09_9GAMM</name>